<dbReference type="EMBL" id="AMFJ01034107">
    <property type="protein sequence ID" value="EKD30252.1"/>
    <property type="molecule type" value="Genomic_DNA"/>
</dbReference>
<feature type="transmembrane region" description="Helical" evidence="1">
    <location>
        <begin position="7"/>
        <end position="25"/>
    </location>
</feature>
<keyword evidence="1" id="KW-0472">Membrane</keyword>
<keyword evidence="1" id="KW-0812">Transmembrane</keyword>
<protein>
    <submittedName>
        <fullName evidence="2">Uncharacterized protein</fullName>
    </submittedName>
</protein>
<evidence type="ECO:0000313" key="2">
    <source>
        <dbReference type="EMBL" id="EKD30252.1"/>
    </source>
</evidence>
<name>K1XYM4_9BACT</name>
<keyword evidence="1" id="KW-1133">Transmembrane helix</keyword>
<gene>
    <name evidence="2" type="ORF">ACD_78C00107G0003</name>
</gene>
<organism evidence="2">
    <name type="scientific">uncultured bacterium</name>
    <name type="common">gcode 4</name>
    <dbReference type="NCBI Taxonomy" id="1234023"/>
    <lineage>
        <taxon>Bacteria</taxon>
        <taxon>environmental samples</taxon>
    </lineage>
</organism>
<evidence type="ECO:0000256" key="1">
    <source>
        <dbReference type="SAM" id="Phobius"/>
    </source>
</evidence>
<reference evidence="2" key="1">
    <citation type="journal article" date="2012" name="Science">
        <title>Fermentation, hydrogen, and sulfur metabolism in multiple uncultivated bacterial phyla.</title>
        <authorList>
            <person name="Wrighton K.C."/>
            <person name="Thomas B.C."/>
            <person name="Sharon I."/>
            <person name="Miller C.S."/>
            <person name="Castelle C.J."/>
            <person name="VerBerkmoes N.C."/>
            <person name="Wilkins M.J."/>
            <person name="Hettich R.L."/>
            <person name="Lipton M.S."/>
            <person name="Williams K.H."/>
            <person name="Long P.E."/>
            <person name="Banfield J.F."/>
        </authorList>
    </citation>
    <scope>NUCLEOTIDE SEQUENCE [LARGE SCALE GENOMIC DNA]</scope>
</reference>
<sequence length="159" mass="19275">MKTITKLGFISLVILITSIWLQVYFWINKDIIAWTTTVIFAIVGYFVTHYLEIERKRHDLKMQFYHELILWLRVITKDWKEKMQYLPDFEKALFSSWIYASSKVKIALNNYIDSYIKLNVDREKFQSSFIHDENILMKAIRNECLQDKEIDYKAIYLKE</sequence>
<accession>K1XYM4</accession>
<feature type="transmembrane region" description="Helical" evidence="1">
    <location>
        <begin position="31"/>
        <end position="51"/>
    </location>
</feature>
<proteinExistence type="predicted"/>
<comment type="caution">
    <text evidence="2">The sequence shown here is derived from an EMBL/GenBank/DDBJ whole genome shotgun (WGS) entry which is preliminary data.</text>
</comment>
<dbReference type="AlphaFoldDB" id="K1XYM4"/>